<evidence type="ECO:0000256" key="1">
    <source>
        <dbReference type="ARBA" id="ARBA00022723"/>
    </source>
</evidence>
<feature type="domain" description="Sushi" evidence="5">
    <location>
        <begin position="136"/>
        <end position="193"/>
    </location>
</feature>
<keyword evidence="4" id="KW-0732">Signal</keyword>
<proteinExistence type="predicted"/>
<dbReference type="Pfam" id="PF08685">
    <property type="entry name" value="GON"/>
    <property type="match status" value="1"/>
</dbReference>
<sequence length="412" mass="45681">MGSKREAIFSFMCWVLVGTGVPVKGNICLKPEFYQNMRIGEKLSGEPMVFYQAGGLLDCYRQCGFYSLCKSVNYDVETHQCELLAWNNITTKPVASNILMDVTNRQGQLFGSCENHVCPNNTVCQVEGPDHSCAVVGCHGYPNIQNMNITSFDAKSLWFFNETVLYACKAGYYPSLNATCSMAGTWSLFECLPFTGCEKRIVCGGDITAEGEYWVFIATLNAWVKVYCRSGLHGQFITLHDINTFSTPIFLKDPVTCVQVPVTTKLPSMGYTDFQKARVLIFHKKINRDNFRYSNSTFKRQNFGSAGDCVDNDVNDTNSDCGLIGRFVINTNRTGLRIKSSVTWETWGVGGRVGNITRSQDGHRIEGYCGSVVGCGGCQPTELLIELDPNYTPPLDSATLMNCKAPVPIESE</sequence>
<keyword evidence="8" id="KW-1185">Reference proteome</keyword>
<dbReference type="InterPro" id="IPR012314">
    <property type="entry name" value="Pept_M12B_GON-ADAMTSs"/>
</dbReference>
<comment type="caution">
    <text evidence="3">Lacks conserved residue(s) required for the propagation of feature annotation.</text>
</comment>
<evidence type="ECO:0000256" key="4">
    <source>
        <dbReference type="SAM" id="SignalP"/>
    </source>
</evidence>
<dbReference type="GO" id="GO:0004222">
    <property type="term" value="F:metalloendopeptidase activity"/>
    <property type="evidence" value="ECO:0007669"/>
    <property type="project" value="InterPro"/>
</dbReference>
<keyword evidence="2" id="KW-1015">Disulfide bond</keyword>
<dbReference type="Pfam" id="PF00024">
    <property type="entry name" value="PAN_1"/>
    <property type="match status" value="1"/>
</dbReference>
<dbReference type="Pfam" id="PF00084">
    <property type="entry name" value="Sushi"/>
    <property type="match status" value="1"/>
</dbReference>
<evidence type="ECO:0000259" key="5">
    <source>
        <dbReference type="PROSITE" id="PS50923"/>
    </source>
</evidence>
<protein>
    <submittedName>
        <fullName evidence="7">Uncharacterized protein</fullName>
    </submittedName>
</protein>
<dbReference type="InterPro" id="IPR003609">
    <property type="entry name" value="Pan_app"/>
</dbReference>
<dbReference type="PROSITE" id="PS50923">
    <property type="entry name" value="SUSHI"/>
    <property type="match status" value="1"/>
</dbReference>
<dbReference type="GO" id="GO:0008270">
    <property type="term" value="F:zinc ion binding"/>
    <property type="evidence" value="ECO:0007669"/>
    <property type="project" value="InterPro"/>
</dbReference>
<evidence type="ECO:0000256" key="3">
    <source>
        <dbReference type="PROSITE-ProRule" id="PRU00302"/>
    </source>
</evidence>
<evidence type="ECO:0000256" key="2">
    <source>
        <dbReference type="ARBA" id="ARBA00023157"/>
    </source>
</evidence>
<dbReference type="InterPro" id="IPR035976">
    <property type="entry name" value="Sushi/SCR/CCP_sf"/>
</dbReference>
<dbReference type="InterPro" id="IPR000436">
    <property type="entry name" value="Sushi_SCR_CCP_dom"/>
</dbReference>
<feature type="domain" description="GON" evidence="6">
    <location>
        <begin position="172"/>
        <end position="388"/>
    </location>
</feature>
<feature type="signal peptide" evidence="4">
    <location>
        <begin position="1"/>
        <end position="20"/>
    </location>
</feature>
<keyword evidence="1" id="KW-0479">Metal-binding</keyword>
<dbReference type="SUPFAM" id="SSF57414">
    <property type="entry name" value="Hairpin loop containing domain-like"/>
    <property type="match status" value="1"/>
</dbReference>
<dbReference type="EMBL" id="JAZGQO010000010">
    <property type="protein sequence ID" value="KAK6175221.1"/>
    <property type="molecule type" value="Genomic_DNA"/>
</dbReference>
<dbReference type="SUPFAM" id="SSF57535">
    <property type="entry name" value="Complement control module/SCR domain"/>
    <property type="match status" value="1"/>
</dbReference>
<keyword evidence="3" id="KW-0768">Sushi</keyword>
<dbReference type="PROSITE" id="PS51046">
    <property type="entry name" value="GON"/>
    <property type="match status" value="1"/>
</dbReference>
<evidence type="ECO:0000259" key="6">
    <source>
        <dbReference type="PROSITE" id="PS51046"/>
    </source>
</evidence>
<evidence type="ECO:0000313" key="7">
    <source>
        <dbReference type="EMBL" id="KAK6175221.1"/>
    </source>
</evidence>
<name>A0AAN8JGL7_PATCE</name>
<dbReference type="Gene3D" id="2.10.70.10">
    <property type="entry name" value="Complement Module, domain 1"/>
    <property type="match status" value="1"/>
</dbReference>
<reference evidence="7 8" key="1">
    <citation type="submission" date="2024-01" db="EMBL/GenBank/DDBJ databases">
        <title>The genome of the rayed Mediterranean limpet Patella caerulea (Linnaeus, 1758).</title>
        <authorList>
            <person name="Anh-Thu Weber A."/>
            <person name="Halstead-Nussloch G."/>
        </authorList>
    </citation>
    <scope>NUCLEOTIDE SEQUENCE [LARGE SCALE GENOMIC DNA]</scope>
    <source>
        <strain evidence="7">AATW-2023a</strain>
        <tissue evidence="7">Whole specimen</tissue>
    </source>
</reference>
<dbReference type="AlphaFoldDB" id="A0AAN8JGL7"/>
<evidence type="ECO:0000313" key="8">
    <source>
        <dbReference type="Proteomes" id="UP001347796"/>
    </source>
</evidence>
<organism evidence="7 8">
    <name type="scientific">Patella caerulea</name>
    <name type="common">Rayed Mediterranean limpet</name>
    <dbReference type="NCBI Taxonomy" id="87958"/>
    <lineage>
        <taxon>Eukaryota</taxon>
        <taxon>Metazoa</taxon>
        <taxon>Spiralia</taxon>
        <taxon>Lophotrochozoa</taxon>
        <taxon>Mollusca</taxon>
        <taxon>Gastropoda</taxon>
        <taxon>Patellogastropoda</taxon>
        <taxon>Patelloidea</taxon>
        <taxon>Patellidae</taxon>
        <taxon>Patella</taxon>
    </lineage>
</organism>
<comment type="caution">
    <text evidence="7">The sequence shown here is derived from an EMBL/GenBank/DDBJ whole genome shotgun (WGS) entry which is preliminary data.</text>
</comment>
<feature type="chain" id="PRO_5042957277" evidence="4">
    <location>
        <begin position="21"/>
        <end position="412"/>
    </location>
</feature>
<gene>
    <name evidence="7" type="ORF">SNE40_013729</name>
</gene>
<accession>A0AAN8JGL7</accession>
<dbReference type="Proteomes" id="UP001347796">
    <property type="component" value="Unassembled WGS sequence"/>
</dbReference>